<dbReference type="AlphaFoldDB" id="A0AAD7FNE7"/>
<comment type="caution">
    <text evidence="1">The sequence shown here is derived from an EMBL/GenBank/DDBJ whole genome shotgun (WGS) entry which is preliminary data.</text>
</comment>
<gene>
    <name evidence="1" type="ORF">B0H17DRAFT_1149874</name>
</gene>
<accession>A0AAD7FNE7</accession>
<reference evidence="1" key="1">
    <citation type="submission" date="2023-03" db="EMBL/GenBank/DDBJ databases">
        <title>Massive genome expansion in bonnet fungi (Mycena s.s.) driven by repeated elements and novel gene families across ecological guilds.</title>
        <authorList>
            <consortium name="Lawrence Berkeley National Laboratory"/>
            <person name="Harder C.B."/>
            <person name="Miyauchi S."/>
            <person name="Viragh M."/>
            <person name="Kuo A."/>
            <person name="Thoen E."/>
            <person name="Andreopoulos B."/>
            <person name="Lu D."/>
            <person name="Skrede I."/>
            <person name="Drula E."/>
            <person name="Henrissat B."/>
            <person name="Morin E."/>
            <person name="Kohler A."/>
            <person name="Barry K."/>
            <person name="LaButti K."/>
            <person name="Morin E."/>
            <person name="Salamov A."/>
            <person name="Lipzen A."/>
            <person name="Mereny Z."/>
            <person name="Hegedus B."/>
            <person name="Baldrian P."/>
            <person name="Stursova M."/>
            <person name="Weitz H."/>
            <person name="Taylor A."/>
            <person name="Grigoriev I.V."/>
            <person name="Nagy L.G."/>
            <person name="Martin F."/>
            <person name="Kauserud H."/>
        </authorList>
    </citation>
    <scope>NUCLEOTIDE SEQUENCE</scope>
    <source>
        <strain evidence="1">CBHHK067</strain>
    </source>
</reference>
<protein>
    <submittedName>
        <fullName evidence="1">Uncharacterized protein</fullName>
    </submittedName>
</protein>
<sequence>MGGGNVAVEDKDVFDQIALMSDLQTFEVLEGKILEAWEGVFEVGKGGPIIIWDPNEFNPGFPFILLWFGLELLAQGLAGIVQKTGGRLYRWVWITRVFCDYYEMIQQVSEPPGPIWRHSYSDIEKTRDFPIRMEHRAAPARVELDPKDKLFCLEQFAHLRGPASAVIVNFLWEPEKIDGCQSNRCRSERLGQRKIVEGWRADNLPLTLWEDSDWHRCQVCSTCLAAMRFAHKTLVQQFWDLLPKKFGLAGWDELKKKKSSALGAMHDVE</sequence>
<organism evidence="1 2">
    <name type="scientific">Mycena rosella</name>
    <name type="common">Pink bonnet</name>
    <name type="synonym">Agaricus rosellus</name>
    <dbReference type="NCBI Taxonomy" id="1033263"/>
    <lineage>
        <taxon>Eukaryota</taxon>
        <taxon>Fungi</taxon>
        <taxon>Dikarya</taxon>
        <taxon>Basidiomycota</taxon>
        <taxon>Agaricomycotina</taxon>
        <taxon>Agaricomycetes</taxon>
        <taxon>Agaricomycetidae</taxon>
        <taxon>Agaricales</taxon>
        <taxon>Marasmiineae</taxon>
        <taxon>Mycenaceae</taxon>
        <taxon>Mycena</taxon>
    </lineage>
</organism>
<dbReference type="Proteomes" id="UP001221757">
    <property type="component" value="Unassembled WGS sequence"/>
</dbReference>
<evidence type="ECO:0000313" key="2">
    <source>
        <dbReference type="Proteomes" id="UP001221757"/>
    </source>
</evidence>
<name>A0AAD7FNE7_MYCRO</name>
<evidence type="ECO:0000313" key="1">
    <source>
        <dbReference type="EMBL" id="KAJ7633758.1"/>
    </source>
</evidence>
<dbReference type="EMBL" id="JARKIE010000484">
    <property type="protein sequence ID" value="KAJ7633758.1"/>
    <property type="molecule type" value="Genomic_DNA"/>
</dbReference>
<proteinExistence type="predicted"/>
<keyword evidence="2" id="KW-1185">Reference proteome</keyword>